<dbReference type="Proteomes" id="UP000245293">
    <property type="component" value="Unassembled WGS sequence"/>
</dbReference>
<dbReference type="SUPFAM" id="SSF53474">
    <property type="entry name" value="alpha/beta-Hydrolases"/>
    <property type="match status" value="1"/>
</dbReference>
<dbReference type="EMBL" id="QETF01000004">
    <property type="protein sequence ID" value="PWG17732.1"/>
    <property type="molecule type" value="Genomic_DNA"/>
</dbReference>
<evidence type="ECO:0000256" key="1">
    <source>
        <dbReference type="SAM" id="SignalP"/>
    </source>
</evidence>
<dbReference type="Pfam" id="PF00561">
    <property type="entry name" value="Abhydrolase_1"/>
    <property type="match status" value="1"/>
</dbReference>
<feature type="domain" description="AB hydrolase-1" evidence="2">
    <location>
        <begin position="23"/>
        <end position="139"/>
    </location>
</feature>
<dbReference type="GO" id="GO:0016740">
    <property type="term" value="F:transferase activity"/>
    <property type="evidence" value="ECO:0007669"/>
    <property type="project" value="UniProtKB-KW"/>
</dbReference>
<dbReference type="RefSeq" id="WP_109387542.1">
    <property type="nucleotide sequence ID" value="NZ_QETF01000004.1"/>
</dbReference>
<dbReference type="Gene3D" id="3.40.50.1820">
    <property type="entry name" value="alpha/beta hydrolase"/>
    <property type="match status" value="1"/>
</dbReference>
<dbReference type="PANTHER" id="PTHR37946:SF1">
    <property type="entry name" value="SLL1969 PROTEIN"/>
    <property type="match status" value="1"/>
</dbReference>
<accession>A0A2V1P9B9</accession>
<gene>
    <name evidence="3" type="ORF">DFK10_05815</name>
</gene>
<keyword evidence="4" id="KW-1185">Reference proteome</keyword>
<organism evidence="3 4">
    <name type="scientific">Salibaculum griseiflavum</name>
    <dbReference type="NCBI Taxonomy" id="1914409"/>
    <lineage>
        <taxon>Bacteria</taxon>
        <taxon>Pseudomonadati</taxon>
        <taxon>Pseudomonadota</taxon>
        <taxon>Alphaproteobacteria</taxon>
        <taxon>Rhodobacterales</taxon>
        <taxon>Roseobacteraceae</taxon>
        <taxon>Salibaculum</taxon>
    </lineage>
</organism>
<feature type="chain" id="PRO_5016173377" evidence="1">
    <location>
        <begin position="20"/>
        <end position="239"/>
    </location>
</feature>
<dbReference type="InterPro" id="IPR000073">
    <property type="entry name" value="AB_hydrolase_1"/>
</dbReference>
<feature type="signal peptide" evidence="1">
    <location>
        <begin position="1"/>
        <end position="19"/>
    </location>
</feature>
<evidence type="ECO:0000313" key="3">
    <source>
        <dbReference type="EMBL" id="PWG17732.1"/>
    </source>
</evidence>
<protein>
    <submittedName>
        <fullName evidence="3">Acetyltransferase</fullName>
    </submittedName>
</protein>
<dbReference type="AlphaFoldDB" id="A0A2V1P9B9"/>
<keyword evidence="3" id="KW-0808">Transferase</keyword>
<dbReference type="OrthoDB" id="556502at2"/>
<evidence type="ECO:0000259" key="2">
    <source>
        <dbReference type="Pfam" id="PF00561"/>
    </source>
</evidence>
<keyword evidence="1" id="KW-0732">Signal</keyword>
<name>A0A2V1P9B9_9RHOB</name>
<evidence type="ECO:0000313" key="4">
    <source>
        <dbReference type="Proteomes" id="UP000245293"/>
    </source>
</evidence>
<sequence>MRAAILSVLVLLAPLPARAADCVVLLHGLARTETSFLALQEILEDEGYQVINEGYPSTKASIGELVSATLPQQVAQCGEKTVHFVTHSMGGILVRAWLADHRPGNLGRVVMLGPPNHGSELVDVFGDFEPFRWVNGPAGLELATDGVPEALPLPDFELGIIAGSRTLNPIYSNVIEGVDDGKVSVASTRIEGMDDHIVLPVTHTFMMNNPLVMAQVQAFLETGRFDRELTLRSVLFGWD</sequence>
<reference evidence="4" key="1">
    <citation type="submission" date="2018-05" db="EMBL/GenBank/DDBJ databases">
        <authorList>
            <person name="Du Z."/>
            <person name="Wang X."/>
        </authorList>
    </citation>
    <scope>NUCLEOTIDE SEQUENCE [LARGE SCALE GENOMIC DNA]</scope>
    <source>
        <strain evidence="4">WDS4C29</strain>
    </source>
</reference>
<dbReference type="InterPro" id="IPR029058">
    <property type="entry name" value="AB_hydrolase_fold"/>
</dbReference>
<dbReference type="PANTHER" id="PTHR37946">
    <property type="entry name" value="SLL1969 PROTEIN"/>
    <property type="match status" value="1"/>
</dbReference>
<proteinExistence type="predicted"/>
<comment type="caution">
    <text evidence="3">The sequence shown here is derived from an EMBL/GenBank/DDBJ whole genome shotgun (WGS) entry which is preliminary data.</text>
</comment>